<evidence type="ECO:0000256" key="8">
    <source>
        <dbReference type="ARBA" id="ARBA00029605"/>
    </source>
</evidence>
<dbReference type="InterPro" id="IPR011356">
    <property type="entry name" value="Leucine_aapep/pepB"/>
</dbReference>
<gene>
    <name evidence="17" type="ORF">ANN_25320</name>
</gene>
<keyword evidence="3" id="KW-0031">Aminopeptidase</keyword>
<evidence type="ECO:0000256" key="1">
    <source>
        <dbReference type="ARBA" id="ARBA00009528"/>
    </source>
</evidence>
<keyword evidence="4" id="KW-0645">Protease</keyword>
<protein>
    <recommendedName>
        <fullName evidence="2">Cytosol aminopeptidase</fullName>
        <ecNumber evidence="7">3.4.13.23</ecNumber>
    </recommendedName>
    <alternativeName>
        <fullName evidence="10">Cysteinylglycine-S-conjugate dipeptidase</fullName>
    </alternativeName>
    <alternativeName>
        <fullName evidence="11">Leucine aminopeptidase 3</fullName>
    </alternativeName>
    <alternativeName>
        <fullName evidence="9">Proline aminopeptidase</fullName>
    </alternativeName>
    <alternativeName>
        <fullName evidence="8">Prolyl aminopeptidase</fullName>
    </alternativeName>
</protein>
<comment type="caution">
    <text evidence="17">The sequence shown here is derived from an EMBL/GenBank/DDBJ whole genome shotgun (WGS) entry which is preliminary data.</text>
</comment>
<accession>A0ABQ8S1J5</accession>
<evidence type="ECO:0000313" key="18">
    <source>
        <dbReference type="Proteomes" id="UP001148838"/>
    </source>
</evidence>
<evidence type="ECO:0000256" key="2">
    <source>
        <dbReference type="ARBA" id="ARBA00014190"/>
    </source>
</evidence>
<evidence type="ECO:0000256" key="13">
    <source>
        <dbReference type="ARBA" id="ARBA00047881"/>
    </source>
</evidence>
<dbReference type="Pfam" id="PF00883">
    <property type="entry name" value="Peptidase_M17"/>
    <property type="match status" value="1"/>
</dbReference>
<dbReference type="SUPFAM" id="SSF52949">
    <property type="entry name" value="Macro domain-like"/>
    <property type="match status" value="1"/>
</dbReference>
<dbReference type="InterPro" id="IPR043472">
    <property type="entry name" value="Macro_dom-like"/>
</dbReference>
<dbReference type="SUPFAM" id="SSF53187">
    <property type="entry name" value="Zn-dependent exopeptidases"/>
    <property type="match status" value="1"/>
</dbReference>
<dbReference type="CDD" id="cd00433">
    <property type="entry name" value="Peptidase_M17"/>
    <property type="match status" value="1"/>
</dbReference>
<comment type="catalytic activity">
    <reaction evidence="13">
        <text>S-benzyl-L-cysteinylglycine + H2O = S-benzyl-L-cysteine + glycine</text>
        <dbReference type="Rhea" id="RHEA:62568"/>
        <dbReference type="ChEBI" id="CHEBI:15377"/>
        <dbReference type="ChEBI" id="CHEBI:57305"/>
        <dbReference type="ChEBI" id="CHEBI:145802"/>
        <dbReference type="ChEBI" id="CHEBI:145803"/>
    </reaction>
    <physiologicalReaction direction="left-to-right" evidence="13">
        <dbReference type="Rhea" id="RHEA:62569"/>
    </physiologicalReaction>
</comment>
<evidence type="ECO:0000259" key="16">
    <source>
        <dbReference type="Pfam" id="PF02789"/>
    </source>
</evidence>
<evidence type="ECO:0000259" key="15">
    <source>
        <dbReference type="Pfam" id="PF00883"/>
    </source>
</evidence>
<comment type="similarity">
    <text evidence="1">Belongs to the peptidase M17 family.</text>
</comment>
<comment type="catalytic activity">
    <reaction evidence="14">
        <text>L-cysteinylglycine + H2O = L-cysteine + glycine</text>
        <dbReference type="Rhea" id="RHEA:28783"/>
        <dbReference type="ChEBI" id="CHEBI:15377"/>
        <dbReference type="ChEBI" id="CHEBI:35235"/>
        <dbReference type="ChEBI" id="CHEBI:57305"/>
        <dbReference type="ChEBI" id="CHEBI:61694"/>
    </reaction>
    <physiologicalReaction direction="left-to-right" evidence="14">
        <dbReference type="Rhea" id="RHEA:28784"/>
    </physiologicalReaction>
</comment>
<dbReference type="Gene3D" id="3.40.220.10">
    <property type="entry name" value="Leucine Aminopeptidase, subunit E, domain 1"/>
    <property type="match status" value="1"/>
</dbReference>
<evidence type="ECO:0000256" key="3">
    <source>
        <dbReference type="ARBA" id="ARBA00022438"/>
    </source>
</evidence>
<evidence type="ECO:0000256" key="7">
    <source>
        <dbReference type="ARBA" id="ARBA00023625"/>
    </source>
</evidence>
<evidence type="ECO:0000256" key="11">
    <source>
        <dbReference type="ARBA" id="ARBA00031564"/>
    </source>
</evidence>
<evidence type="ECO:0000256" key="5">
    <source>
        <dbReference type="ARBA" id="ARBA00022801"/>
    </source>
</evidence>
<feature type="domain" description="Peptidase M17 leucyl aminopeptidase N-terminal" evidence="16">
    <location>
        <begin position="73"/>
        <end position="201"/>
    </location>
</feature>
<dbReference type="PRINTS" id="PR00481">
    <property type="entry name" value="LAMNOPPTDASE"/>
</dbReference>
<evidence type="ECO:0000313" key="17">
    <source>
        <dbReference type="EMBL" id="KAJ4427671.1"/>
    </source>
</evidence>
<feature type="domain" description="Cytosol aminopeptidase" evidence="15">
    <location>
        <begin position="233"/>
        <end position="542"/>
    </location>
</feature>
<evidence type="ECO:0000256" key="4">
    <source>
        <dbReference type="ARBA" id="ARBA00022670"/>
    </source>
</evidence>
<dbReference type="EMBL" id="JAJSOF020000038">
    <property type="protein sequence ID" value="KAJ4427671.1"/>
    <property type="molecule type" value="Genomic_DNA"/>
</dbReference>
<reference evidence="17 18" key="1">
    <citation type="journal article" date="2022" name="Allergy">
        <title>Genome assembly and annotation of Periplaneta americana reveal a comprehensive cockroach allergen profile.</title>
        <authorList>
            <person name="Wang L."/>
            <person name="Xiong Q."/>
            <person name="Saelim N."/>
            <person name="Wang L."/>
            <person name="Nong W."/>
            <person name="Wan A.T."/>
            <person name="Shi M."/>
            <person name="Liu X."/>
            <person name="Cao Q."/>
            <person name="Hui J.H.L."/>
            <person name="Sookrung N."/>
            <person name="Leung T.F."/>
            <person name="Tungtrongchitr A."/>
            <person name="Tsui S.K.W."/>
        </authorList>
    </citation>
    <scope>NUCLEOTIDE SEQUENCE [LARGE SCALE GENOMIC DNA]</scope>
    <source>
        <strain evidence="17">PWHHKU_190912</strain>
    </source>
</reference>
<dbReference type="Pfam" id="PF02789">
    <property type="entry name" value="Peptidase_M17_N"/>
    <property type="match status" value="1"/>
</dbReference>
<evidence type="ECO:0000256" key="10">
    <source>
        <dbReference type="ARBA" id="ARBA00030997"/>
    </source>
</evidence>
<comment type="function">
    <text evidence="12">Cytosolic metallopeptidase that catalyzes the removal of unsubstituted N-terminal hydrophobic amino acids from various peptides. The presence of Zn(2+) ions is essential for the peptidase activity, and the association with other cofactors can modulate the substrate spectificity of the enzyme. For instance, in the presence of Mn(2+), it displays a specific Cys-Gly hydrolyzing activity of Cys-Gly-S-conjugates. Involved in the metabolism of glutathione and in the degradation of glutathione S-conjugates, which may play a role in the control of the cell redox status.</text>
</comment>
<evidence type="ECO:0000256" key="12">
    <source>
        <dbReference type="ARBA" id="ARBA00045966"/>
    </source>
</evidence>
<dbReference type="Gene3D" id="3.40.630.10">
    <property type="entry name" value="Zn peptidases"/>
    <property type="match status" value="1"/>
</dbReference>
<evidence type="ECO:0000256" key="9">
    <source>
        <dbReference type="ARBA" id="ARBA00030930"/>
    </source>
</evidence>
<proteinExistence type="inferred from homology"/>
<evidence type="ECO:0000256" key="6">
    <source>
        <dbReference type="ARBA" id="ARBA00023511"/>
    </source>
</evidence>
<keyword evidence="18" id="KW-1185">Reference proteome</keyword>
<dbReference type="PANTHER" id="PTHR11963">
    <property type="entry name" value="LEUCINE AMINOPEPTIDASE-RELATED"/>
    <property type="match status" value="1"/>
</dbReference>
<dbReference type="InterPro" id="IPR008283">
    <property type="entry name" value="Peptidase_M17_N"/>
</dbReference>
<sequence length="554" mass="60973">MELLKHSKLSLRVFTNSPRIKKMARALGISCRRILRQVMHMGRRFESSDASQGNGNPCADEAKILKGLIIGVHDPVDNPNLEPPKFTKTGQEYNEKTAGRLEQILKRSGPIPALGQVRTFYGLDHDFNAVAVVGLGKECVGYDDVEEREERKEAIRVAAAVGSRALQKMHYQRVFLESFGHAESAAEGAALGVWVYQELKNPDRRITVPQLELYKDCDFTGWHIGLEKAAAQNLARQFCDTPANLMTPTIFAQNAVEVLCKSGINVEVKVQGWAETQKMGAFLSVAKGSCEPPIFLEISYYGAAYDERPVVLVGKGVTFDSGGLCLKSPSKMLRMRGDVAGAACVVATARAMAHLQLPINIRGLIPLCENMPGCLAIKPGDVVTAMNGKQILVENTDCEGRLMLADALYYSQNFWPRFVVDVGSMTNDARRSMGSAATAVFTNSDALWEQIRMAGVHTGDRLWRFPLWDYYNRQMTSSRSVDLKNVGAGPGGGACKTAAFLRHFVPCGEWMHLDNFGVMYSNGIDESYLREGMSGRPTRTLVEFISQLACSPCP</sequence>
<dbReference type="InterPro" id="IPR000819">
    <property type="entry name" value="Peptidase_M17_C"/>
</dbReference>
<comment type="catalytic activity">
    <reaction evidence="6">
        <text>an S-substituted L-cysteinylglycine + H2O = an S-substituted L-cysteine + glycine</text>
        <dbReference type="Rhea" id="RHEA:60444"/>
        <dbReference type="ChEBI" id="CHEBI:15377"/>
        <dbReference type="ChEBI" id="CHEBI:57305"/>
        <dbReference type="ChEBI" id="CHEBI:58717"/>
        <dbReference type="ChEBI" id="CHEBI:143103"/>
        <dbReference type="EC" id="3.4.13.23"/>
    </reaction>
    <physiologicalReaction direction="left-to-right" evidence="6">
        <dbReference type="Rhea" id="RHEA:60445"/>
    </physiologicalReaction>
</comment>
<dbReference type="Proteomes" id="UP001148838">
    <property type="component" value="Unassembled WGS sequence"/>
</dbReference>
<evidence type="ECO:0000256" key="14">
    <source>
        <dbReference type="ARBA" id="ARBA00049107"/>
    </source>
</evidence>
<dbReference type="EC" id="3.4.13.23" evidence="7"/>
<keyword evidence="5" id="KW-0378">Hydrolase</keyword>
<name>A0ABQ8S1J5_PERAM</name>
<organism evidence="17 18">
    <name type="scientific">Periplaneta americana</name>
    <name type="common">American cockroach</name>
    <name type="synonym">Blatta americana</name>
    <dbReference type="NCBI Taxonomy" id="6978"/>
    <lineage>
        <taxon>Eukaryota</taxon>
        <taxon>Metazoa</taxon>
        <taxon>Ecdysozoa</taxon>
        <taxon>Arthropoda</taxon>
        <taxon>Hexapoda</taxon>
        <taxon>Insecta</taxon>
        <taxon>Pterygota</taxon>
        <taxon>Neoptera</taxon>
        <taxon>Polyneoptera</taxon>
        <taxon>Dictyoptera</taxon>
        <taxon>Blattodea</taxon>
        <taxon>Blattoidea</taxon>
        <taxon>Blattidae</taxon>
        <taxon>Blattinae</taxon>
        <taxon>Periplaneta</taxon>
    </lineage>
</organism>
<dbReference type="PANTHER" id="PTHR11963:SF25">
    <property type="entry name" value="CYTOSOL AMINOPEPTIDASE"/>
    <property type="match status" value="1"/>
</dbReference>